<protein>
    <submittedName>
        <fullName evidence="1">Uncharacterized protein</fullName>
    </submittedName>
</protein>
<evidence type="ECO:0000313" key="1">
    <source>
        <dbReference type="EMBL" id="GAH68526.1"/>
    </source>
</evidence>
<dbReference type="AlphaFoldDB" id="X1HEB9"/>
<dbReference type="EMBL" id="BARU01030899">
    <property type="protein sequence ID" value="GAH68526.1"/>
    <property type="molecule type" value="Genomic_DNA"/>
</dbReference>
<gene>
    <name evidence="1" type="ORF">S03H2_48947</name>
</gene>
<proteinExistence type="predicted"/>
<comment type="caution">
    <text evidence="1">The sequence shown here is derived from an EMBL/GenBank/DDBJ whole genome shotgun (WGS) entry which is preliminary data.</text>
</comment>
<feature type="non-terminal residue" evidence="1">
    <location>
        <position position="1"/>
    </location>
</feature>
<organism evidence="1">
    <name type="scientific">marine sediment metagenome</name>
    <dbReference type="NCBI Taxonomy" id="412755"/>
    <lineage>
        <taxon>unclassified sequences</taxon>
        <taxon>metagenomes</taxon>
        <taxon>ecological metagenomes</taxon>
    </lineage>
</organism>
<accession>X1HEB9</accession>
<sequence length="238" mass="27251">AIIRHSDTAELLGNGIIRHTDTQELVARCAICHSATKDLDANVVILHWEDLYGKSIIRHTATPLNLPAIFWARWPRRLWTSRRYINGVIELDEKLLGDASLEYVIEGVMEDTQGYLDNAGLSYSEWTDITLVPVQILRAVTYGTVAALYARHTRTFRSQVIPSVTPVTVTVIGDAEKAMNYWEDRMNQMLEFYVTSQGGDIMLTSTPDEEPVFSMEDIPEEVTEFVSWRIWLQRRNDF</sequence>
<name>X1HEB9_9ZZZZ</name>
<reference evidence="1" key="1">
    <citation type="journal article" date="2014" name="Front. Microbiol.">
        <title>High frequency of phylogenetically diverse reductive dehalogenase-homologous genes in deep subseafloor sedimentary metagenomes.</title>
        <authorList>
            <person name="Kawai M."/>
            <person name="Futagami T."/>
            <person name="Toyoda A."/>
            <person name="Takaki Y."/>
            <person name="Nishi S."/>
            <person name="Hori S."/>
            <person name="Arai W."/>
            <person name="Tsubouchi T."/>
            <person name="Morono Y."/>
            <person name="Uchiyama I."/>
            <person name="Ito T."/>
            <person name="Fujiyama A."/>
            <person name="Inagaki F."/>
            <person name="Takami H."/>
        </authorList>
    </citation>
    <scope>NUCLEOTIDE SEQUENCE</scope>
    <source>
        <strain evidence="1">Expedition CK06-06</strain>
    </source>
</reference>